<evidence type="ECO:0000256" key="2">
    <source>
        <dbReference type="ARBA" id="ARBA00006801"/>
    </source>
</evidence>
<keyword evidence="5" id="KW-0862">Zinc</keyword>
<dbReference type="SMART" id="SM00558">
    <property type="entry name" value="JmjC"/>
    <property type="match status" value="1"/>
</dbReference>
<comment type="subcellular location">
    <subcellularLocation>
        <location evidence="1">Nucleus</location>
    </subcellularLocation>
</comment>
<dbReference type="InterPro" id="IPR045109">
    <property type="entry name" value="LSDs-like"/>
</dbReference>
<dbReference type="InterPro" id="IPR003347">
    <property type="entry name" value="JmjC_dom"/>
</dbReference>
<evidence type="ECO:0000259" key="8">
    <source>
        <dbReference type="PROSITE" id="PS51184"/>
    </source>
</evidence>
<sequence length="1010" mass="114651">MTKYARKYVRRKKARENGGGSREEEESRDLGTENRGATRESVGDGPPQSQEGGNSSRKRRVHFACEEGMEGEKGGGSRDEAVLPCEEGKVTEGTVNCVQYRSPTKLRSRDRGGRRKVMYDDSEGDGGPVKKRVRRQKGTSKGGVLEVHETGANEKEKTTSARKRAVKNLDVAGKGTNTGKVEEAVRERGLGTGKCPWQKKRKNQPRETESDAKIRNMAKERRSNKHDPKWLEEECRMCHQCQRSDKDRIVRCNSCKRKRFCAPCIKNWYPMTKEEDIAKACPFCLGNCNCKACLRLDAPDLRKMELVSHEEATKHSRYLLQALYPFLKQFHVHQMKEVDFEAKRKGLQVQELNIAKAGCHADERVYCDNCRTSIIDIYRSCPQCSYDLCLVCCEEIRDGRLQGSQEEVRVEYIDRGKKYLHGLKVDNVGVPVELSPSEVKLETRWRSAEDGSIPCPPNNIGGCGNGLLELKCILEENFVLRLVDKAEVIARELLPASSGHGPPQCRCLNPESNVEKSGNHLRKAASRRDSNDSHLFCPKAKEIQSGDLIHFQSHWIRGEPVIISNVLETGTGLSWEPMVMWRAVRQISHKKHGRHIDVKAIDCLDLCEGDINIHQFLAGYTDGRLDEEYWPQLLKLKDWPPSHLFDERLPRHGAEFVGCLPFKEYTHPSSGFLNLAVKLPRNSLKPDMGPKTYIAYGFVEELGRGDSVTKLHCDMSDAVNVLTHTAEVRYTREQMKRINELKQRHRKQDQREGIEVCQDLKKTIDNTTDRDNLVFRTDERCDSNGHVTLDGRIPLSAANMAKIGEGEASPKDINGTYGTSITSGDVLDAAEGGAVWDIFRREDVPKLQVYLKKHFREFRHTHCCPVPQVTHPIHDQTFYLSREHLRKLKEEFGIEPWTFVQKLGDAVFIPAGCPHQVRNVKSCIKVALDFVSAENVGECIRLTEEFRLLPKNHRAKEDKLEIKKMIIYAVKQAVECLENVGYISQHVNSNQAHTAVGRGKRGERLLSMRL</sequence>
<comment type="similarity">
    <text evidence="2">Belongs to the JARID1 histone demethylase family.</text>
</comment>
<protein>
    <submittedName>
        <fullName evidence="10">Lysine-specific demethylase JMJ25-like isoform X1</fullName>
    </submittedName>
</protein>
<evidence type="ECO:0000256" key="4">
    <source>
        <dbReference type="ARBA" id="ARBA00023242"/>
    </source>
</evidence>
<dbReference type="SUPFAM" id="SSF51197">
    <property type="entry name" value="Clavaminate synthase-like"/>
    <property type="match status" value="1"/>
</dbReference>
<evidence type="ECO:0000259" key="7">
    <source>
        <dbReference type="PROSITE" id="PS50089"/>
    </source>
</evidence>
<feature type="compositionally biased region" description="Basic and acidic residues" evidence="6">
    <location>
        <begin position="70"/>
        <end position="81"/>
    </location>
</feature>
<evidence type="ECO:0000256" key="6">
    <source>
        <dbReference type="SAM" id="MobiDB-lite"/>
    </source>
</evidence>
<dbReference type="RefSeq" id="XP_048139784.1">
    <property type="nucleotide sequence ID" value="XM_048283827.1"/>
</dbReference>
<feature type="domain" description="JmjC" evidence="8">
    <location>
        <begin position="668"/>
        <end position="947"/>
    </location>
</feature>
<feature type="region of interest" description="Disordered" evidence="6">
    <location>
        <begin position="192"/>
        <end position="225"/>
    </location>
</feature>
<dbReference type="Proteomes" id="UP000827889">
    <property type="component" value="Chromosome 8"/>
</dbReference>
<dbReference type="PROSITE" id="PS50089">
    <property type="entry name" value="ZF_RING_2"/>
    <property type="match status" value="1"/>
</dbReference>
<dbReference type="CDD" id="cd02208">
    <property type="entry name" value="cupin_RmlC-like"/>
    <property type="match status" value="1"/>
</dbReference>
<keyword evidence="4" id="KW-0539">Nucleus</keyword>
<feature type="compositionally biased region" description="Basic residues" evidence="6">
    <location>
        <begin position="105"/>
        <end position="116"/>
    </location>
</feature>
<feature type="compositionally biased region" description="Basic and acidic residues" evidence="6">
    <location>
        <begin position="204"/>
        <end position="225"/>
    </location>
</feature>
<evidence type="ECO:0000313" key="9">
    <source>
        <dbReference type="Proteomes" id="UP000827889"/>
    </source>
</evidence>
<organism evidence="9 10">
    <name type="scientific">Rhodamnia argentea</name>
    <dbReference type="NCBI Taxonomy" id="178133"/>
    <lineage>
        <taxon>Eukaryota</taxon>
        <taxon>Viridiplantae</taxon>
        <taxon>Streptophyta</taxon>
        <taxon>Embryophyta</taxon>
        <taxon>Tracheophyta</taxon>
        <taxon>Spermatophyta</taxon>
        <taxon>Magnoliopsida</taxon>
        <taxon>eudicotyledons</taxon>
        <taxon>Gunneridae</taxon>
        <taxon>Pentapetalae</taxon>
        <taxon>rosids</taxon>
        <taxon>malvids</taxon>
        <taxon>Myrtales</taxon>
        <taxon>Myrtaceae</taxon>
        <taxon>Myrtoideae</taxon>
        <taxon>Myrteae</taxon>
        <taxon>Australasian group</taxon>
        <taxon>Rhodamnia</taxon>
    </lineage>
</organism>
<feature type="compositionally biased region" description="Basic and acidic residues" evidence="6">
    <location>
        <begin position="28"/>
        <end position="42"/>
    </location>
</feature>
<name>A0ABM3HT56_9MYRT</name>
<feature type="domain" description="RING-type" evidence="7">
    <location>
        <begin position="235"/>
        <end position="284"/>
    </location>
</feature>
<feature type="compositionally biased region" description="Basic residues" evidence="6">
    <location>
        <begin position="129"/>
        <end position="138"/>
    </location>
</feature>
<dbReference type="PROSITE" id="PS51184">
    <property type="entry name" value="JMJC"/>
    <property type="match status" value="1"/>
</dbReference>
<accession>A0ABM3HT56</accession>
<proteinExistence type="inferred from homology"/>
<dbReference type="PANTHER" id="PTHR12549:SF11">
    <property type="entry name" value="LYSINE-SPECIFIC DEMETHYLASE JMJ25"/>
    <property type="match status" value="1"/>
</dbReference>
<feature type="region of interest" description="Disordered" evidence="6">
    <location>
        <begin position="1"/>
        <end position="81"/>
    </location>
</feature>
<keyword evidence="9" id="KW-1185">Reference proteome</keyword>
<reference evidence="10" key="1">
    <citation type="submission" date="2025-08" db="UniProtKB">
        <authorList>
            <consortium name="RefSeq"/>
        </authorList>
    </citation>
    <scope>IDENTIFICATION</scope>
    <source>
        <tissue evidence="10">Leaf</tissue>
    </source>
</reference>
<evidence type="ECO:0000256" key="1">
    <source>
        <dbReference type="ARBA" id="ARBA00004123"/>
    </source>
</evidence>
<feature type="compositionally biased region" description="Basic residues" evidence="6">
    <location>
        <begin position="1"/>
        <end position="14"/>
    </location>
</feature>
<dbReference type="InterPro" id="IPR001841">
    <property type="entry name" value="Znf_RING"/>
</dbReference>
<gene>
    <name evidence="10" type="primary">LOC115752899</name>
</gene>
<dbReference type="Pfam" id="PF02373">
    <property type="entry name" value="JmjC"/>
    <property type="match status" value="1"/>
</dbReference>
<evidence type="ECO:0000313" key="10">
    <source>
        <dbReference type="RefSeq" id="XP_048139784.1"/>
    </source>
</evidence>
<evidence type="ECO:0000256" key="5">
    <source>
        <dbReference type="PROSITE-ProRule" id="PRU00175"/>
    </source>
</evidence>
<dbReference type="GeneID" id="115752899"/>
<keyword evidence="5" id="KW-0863">Zinc-finger</keyword>
<feature type="region of interest" description="Disordered" evidence="6">
    <location>
        <begin position="105"/>
        <end position="141"/>
    </location>
</feature>
<dbReference type="Gene3D" id="2.60.120.650">
    <property type="entry name" value="Cupin"/>
    <property type="match status" value="1"/>
</dbReference>
<dbReference type="PANTHER" id="PTHR12549">
    <property type="entry name" value="JMJC DOMAIN-CONTAINING HISTONE DEMETHYLATION PROTEIN"/>
    <property type="match status" value="1"/>
</dbReference>
<keyword evidence="3" id="KW-0479">Metal-binding</keyword>
<evidence type="ECO:0000256" key="3">
    <source>
        <dbReference type="ARBA" id="ARBA00022723"/>
    </source>
</evidence>